<keyword evidence="2" id="KW-0812">Transmembrane</keyword>
<gene>
    <name evidence="3" type="primary">Necator_chrI.g3623</name>
    <name evidence="3" type="ORF">RB195_007494</name>
</gene>
<keyword evidence="4" id="KW-1185">Reference proteome</keyword>
<evidence type="ECO:0000256" key="2">
    <source>
        <dbReference type="SAM" id="Phobius"/>
    </source>
</evidence>
<feature type="region of interest" description="Disordered" evidence="1">
    <location>
        <begin position="97"/>
        <end position="178"/>
    </location>
</feature>
<evidence type="ECO:0000313" key="4">
    <source>
        <dbReference type="Proteomes" id="UP001303046"/>
    </source>
</evidence>
<reference evidence="3 4" key="1">
    <citation type="submission" date="2023-08" db="EMBL/GenBank/DDBJ databases">
        <title>A Necator americanus chromosomal reference genome.</title>
        <authorList>
            <person name="Ilik V."/>
            <person name="Petrzelkova K.J."/>
            <person name="Pardy F."/>
            <person name="Fuh T."/>
            <person name="Niatou-Singa F.S."/>
            <person name="Gouil Q."/>
            <person name="Baker L."/>
            <person name="Ritchie M.E."/>
            <person name="Jex A.R."/>
            <person name="Gazzola D."/>
            <person name="Li H."/>
            <person name="Toshio Fujiwara R."/>
            <person name="Zhan B."/>
            <person name="Aroian R.V."/>
            <person name="Pafco B."/>
            <person name="Schwarz E.M."/>
        </authorList>
    </citation>
    <scope>NUCLEOTIDE SEQUENCE [LARGE SCALE GENOMIC DNA]</scope>
    <source>
        <strain evidence="3 4">Aroian</strain>
        <tissue evidence="3">Whole animal</tissue>
    </source>
</reference>
<dbReference type="Proteomes" id="UP001303046">
    <property type="component" value="Unassembled WGS sequence"/>
</dbReference>
<dbReference type="EMBL" id="JAVFWL010000001">
    <property type="protein sequence ID" value="KAK6731060.1"/>
    <property type="molecule type" value="Genomic_DNA"/>
</dbReference>
<proteinExistence type="predicted"/>
<feature type="transmembrane region" description="Helical" evidence="2">
    <location>
        <begin position="59"/>
        <end position="79"/>
    </location>
</feature>
<keyword evidence="2" id="KW-1133">Transmembrane helix</keyword>
<name>A0ABR1C009_NECAM</name>
<sequence>MVKIVLINITIMKKSPFHLIQLSTVIMAKTTTKPKKSLEIGEFGAILDKLNKLDDTTKYALFGVGAFMLLIILCCIYRICCGGESDAEAEAEIIRRTRRSTGESHGYQSSHSGSRGSRTPAYKSPPREHLPSRERPNEWDQSGKDRKYRNERTTQDDQPSAYVDDVPQERGHHRRIRKATTKLRKLLRLTKEDIKRGSGAPSPETQTNILDALGSVEGTALTGRTATEGTGGRTAGTVGTTGTGGTSAPGYEPAVPYMQQTQGTNEAPRWY</sequence>
<protein>
    <submittedName>
        <fullName evidence="3">Uncharacterized protein</fullName>
    </submittedName>
</protein>
<evidence type="ECO:0000313" key="3">
    <source>
        <dbReference type="EMBL" id="KAK6731060.1"/>
    </source>
</evidence>
<comment type="caution">
    <text evidence="3">The sequence shown here is derived from an EMBL/GenBank/DDBJ whole genome shotgun (WGS) entry which is preliminary data.</text>
</comment>
<organism evidence="3 4">
    <name type="scientific">Necator americanus</name>
    <name type="common">Human hookworm</name>
    <dbReference type="NCBI Taxonomy" id="51031"/>
    <lineage>
        <taxon>Eukaryota</taxon>
        <taxon>Metazoa</taxon>
        <taxon>Ecdysozoa</taxon>
        <taxon>Nematoda</taxon>
        <taxon>Chromadorea</taxon>
        <taxon>Rhabditida</taxon>
        <taxon>Rhabditina</taxon>
        <taxon>Rhabditomorpha</taxon>
        <taxon>Strongyloidea</taxon>
        <taxon>Ancylostomatidae</taxon>
        <taxon>Bunostominae</taxon>
        <taxon>Necator</taxon>
    </lineage>
</organism>
<feature type="compositionally biased region" description="Basic and acidic residues" evidence="1">
    <location>
        <begin position="125"/>
        <end position="155"/>
    </location>
</feature>
<feature type="compositionally biased region" description="Polar residues" evidence="1">
    <location>
        <begin position="106"/>
        <end position="117"/>
    </location>
</feature>
<accession>A0ABR1C009</accession>
<feature type="region of interest" description="Disordered" evidence="1">
    <location>
        <begin position="223"/>
        <end position="271"/>
    </location>
</feature>
<keyword evidence="2" id="KW-0472">Membrane</keyword>
<evidence type="ECO:0000256" key="1">
    <source>
        <dbReference type="SAM" id="MobiDB-lite"/>
    </source>
</evidence>
<feature type="compositionally biased region" description="Gly residues" evidence="1">
    <location>
        <begin position="229"/>
        <end position="247"/>
    </location>
</feature>